<accession>A0A858ZUP9</accession>
<dbReference type="Proteomes" id="UP000500755">
    <property type="component" value="Chromosome"/>
</dbReference>
<name>A0A858ZUP9_9BURK</name>
<dbReference type="EMBL" id="CP051298">
    <property type="protein sequence ID" value="QKD44302.1"/>
    <property type="molecule type" value="Genomic_DNA"/>
</dbReference>
<dbReference type="AlphaFoldDB" id="A0A858ZUP9"/>
<sequence length="51" mass="5169">MLQVVVESDFLLVALQDLPVTTADDLAALARANGGSSHSATAASGRARSIT</sequence>
<organism evidence="1 2">
    <name type="scientific">Alicycliphilus denitrificans</name>
    <dbReference type="NCBI Taxonomy" id="179636"/>
    <lineage>
        <taxon>Bacteria</taxon>
        <taxon>Pseudomonadati</taxon>
        <taxon>Pseudomonadota</taxon>
        <taxon>Betaproteobacteria</taxon>
        <taxon>Burkholderiales</taxon>
        <taxon>Comamonadaceae</taxon>
        <taxon>Alicycliphilus</taxon>
    </lineage>
</organism>
<proteinExistence type="predicted"/>
<reference evidence="1 2" key="1">
    <citation type="submission" date="2020-05" db="EMBL/GenBank/DDBJ databases">
        <title>Complete genome sequence of Alicycliphilus denitrificans DP3.</title>
        <authorList>
            <person name="Chen X."/>
        </authorList>
    </citation>
    <scope>NUCLEOTIDE SEQUENCE [LARGE SCALE GENOMIC DNA]</scope>
    <source>
        <strain evidence="1 2">DP3</strain>
    </source>
</reference>
<evidence type="ECO:0000313" key="2">
    <source>
        <dbReference type="Proteomes" id="UP000500755"/>
    </source>
</evidence>
<evidence type="ECO:0000313" key="1">
    <source>
        <dbReference type="EMBL" id="QKD44302.1"/>
    </source>
</evidence>
<dbReference type="RefSeq" id="WP_168727886.1">
    <property type="nucleotide sequence ID" value="NZ_CP051298.1"/>
</dbReference>
<protein>
    <submittedName>
        <fullName evidence="1">Uncharacterized protein</fullName>
    </submittedName>
</protein>
<gene>
    <name evidence="1" type="ORF">HF896_11995</name>
</gene>